<accession>A0A1D6GY24</accession>
<proteinExistence type="predicted"/>
<gene>
    <name evidence="1" type="ORF">ZEAMMB73_Zm00001d014944</name>
</gene>
<protein>
    <submittedName>
        <fullName evidence="1">Lactate dehydrogenase1</fullName>
    </submittedName>
</protein>
<organism evidence="1">
    <name type="scientific">Zea mays</name>
    <name type="common">Maize</name>
    <dbReference type="NCBI Taxonomy" id="4577"/>
    <lineage>
        <taxon>Eukaryota</taxon>
        <taxon>Viridiplantae</taxon>
        <taxon>Streptophyta</taxon>
        <taxon>Embryophyta</taxon>
        <taxon>Tracheophyta</taxon>
        <taxon>Spermatophyta</taxon>
        <taxon>Magnoliopsida</taxon>
        <taxon>Liliopsida</taxon>
        <taxon>Poales</taxon>
        <taxon>Poaceae</taxon>
        <taxon>PACMAD clade</taxon>
        <taxon>Panicoideae</taxon>
        <taxon>Andropogonodae</taxon>
        <taxon>Andropogoneae</taxon>
        <taxon>Tripsacinae</taxon>
        <taxon>Zea</taxon>
    </lineage>
</organism>
<sequence length="10" mass="1122">MITSPSLFIN</sequence>
<dbReference type="EMBL" id="CM000781">
    <property type="protein sequence ID" value="AQK67687.1"/>
    <property type="molecule type" value="Genomic_DNA"/>
</dbReference>
<evidence type="ECO:0000313" key="1">
    <source>
        <dbReference type="EMBL" id="AQK67687.1"/>
    </source>
</evidence>
<name>A0A1D6GY24_MAIZE</name>
<reference evidence="1" key="1">
    <citation type="submission" date="2015-12" db="EMBL/GenBank/DDBJ databases">
        <title>Update maize B73 reference genome by single molecule sequencing technologies.</title>
        <authorList>
            <consortium name="Maize Genome Sequencing Project"/>
            <person name="Ware D."/>
        </authorList>
    </citation>
    <scope>NUCLEOTIDE SEQUENCE</scope>
    <source>
        <tissue evidence="1">Seedling</tissue>
    </source>
</reference>